<keyword evidence="1" id="KW-0732">Signal</keyword>
<evidence type="ECO:0000313" key="3">
    <source>
        <dbReference type="EMBL" id="GMH55909.1"/>
    </source>
</evidence>
<evidence type="ECO:0000313" key="4">
    <source>
        <dbReference type="Proteomes" id="UP001162640"/>
    </source>
</evidence>
<dbReference type="AlphaFoldDB" id="A0A9W7DTP8"/>
<dbReference type="Pfam" id="PF06159">
    <property type="entry name" value="TRAPPC13_N"/>
    <property type="match status" value="1"/>
</dbReference>
<dbReference type="GO" id="GO:1990072">
    <property type="term" value="C:TRAPPIII protein complex"/>
    <property type="evidence" value="ECO:0007669"/>
    <property type="project" value="TreeGrafter"/>
</dbReference>
<dbReference type="PANTHER" id="PTHR13134:SF3">
    <property type="entry name" value="TRAFFICKING PROTEIN PARTICLE COMPLEX SUBUNIT 13"/>
    <property type="match status" value="1"/>
</dbReference>
<gene>
    <name evidence="3" type="ORF">TL16_g02015</name>
</gene>
<protein>
    <recommendedName>
        <fullName evidence="2">Trafficking protein particle complex subunit 13 N-terminal domain-containing protein</fullName>
    </recommendedName>
</protein>
<evidence type="ECO:0000256" key="1">
    <source>
        <dbReference type="SAM" id="SignalP"/>
    </source>
</evidence>
<reference evidence="4" key="1">
    <citation type="journal article" date="2023" name="Commun. Biol.">
        <title>Genome analysis of Parmales, the sister group of diatoms, reveals the evolutionary specialization of diatoms from phago-mixotrophs to photoautotrophs.</title>
        <authorList>
            <person name="Ban H."/>
            <person name="Sato S."/>
            <person name="Yoshikawa S."/>
            <person name="Yamada K."/>
            <person name="Nakamura Y."/>
            <person name="Ichinomiya M."/>
            <person name="Sato N."/>
            <person name="Blanc-Mathieu R."/>
            <person name="Endo H."/>
            <person name="Kuwata A."/>
            <person name="Ogata H."/>
        </authorList>
    </citation>
    <scope>NUCLEOTIDE SEQUENCE [LARGE SCALE GENOMIC DNA]</scope>
</reference>
<feature type="signal peptide" evidence="1">
    <location>
        <begin position="1"/>
        <end position="23"/>
    </location>
</feature>
<feature type="chain" id="PRO_5040781458" description="Trafficking protein particle complex subunit 13 N-terminal domain-containing protein" evidence="1">
    <location>
        <begin position="24"/>
        <end position="162"/>
    </location>
</feature>
<evidence type="ECO:0000259" key="2">
    <source>
        <dbReference type="Pfam" id="PF06159"/>
    </source>
</evidence>
<dbReference type="PANTHER" id="PTHR13134">
    <property type="entry name" value="TRAFFICKING PROTEIN PARTICLE COMPLEX SUBUNIT 13"/>
    <property type="match status" value="1"/>
</dbReference>
<feature type="domain" description="Trafficking protein particle complex subunit 13 N-terminal" evidence="2">
    <location>
        <begin position="15"/>
        <end position="115"/>
    </location>
</feature>
<name>A0A9W7DTP8_9STRA</name>
<dbReference type="Proteomes" id="UP001162640">
    <property type="component" value="Unassembled WGS sequence"/>
</dbReference>
<accession>A0A9W7DTP8</accession>
<dbReference type="InterPro" id="IPR010378">
    <property type="entry name" value="TRAPPC13"/>
</dbReference>
<dbReference type="EMBL" id="BLQM01000048">
    <property type="protein sequence ID" value="GMH55909.1"/>
    <property type="molecule type" value="Genomic_DNA"/>
</dbReference>
<comment type="caution">
    <text evidence="3">The sequence shown here is derived from an EMBL/GenBank/DDBJ whole genome shotgun (WGS) entry which is preliminary data.</text>
</comment>
<organism evidence="3 4">
    <name type="scientific">Triparma laevis f. inornata</name>
    <dbReference type="NCBI Taxonomy" id="1714386"/>
    <lineage>
        <taxon>Eukaryota</taxon>
        <taxon>Sar</taxon>
        <taxon>Stramenopiles</taxon>
        <taxon>Ochrophyta</taxon>
        <taxon>Bolidophyceae</taxon>
        <taxon>Parmales</taxon>
        <taxon>Triparmaceae</taxon>
        <taxon>Triparma</taxon>
    </lineage>
</organism>
<sequence length="162" mass="17863">MRLYLPTLLPLPLLPLSTPLTLPSSFGTIHFGSPFTCYISVLSPTGTPLECTLTVKLQTPSSRLPLTQIKHTLTPSSPLETTLNHTLTLPGSHTLRVLLEYSSGLVLRKFYKFTVLKPFSLKSRTHILKTSTLAEITTTSHLPTTSLCELRFTSLTPHTLPP</sequence>
<dbReference type="InterPro" id="IPR055427">
    <property type="entry name" value="TRAPPC13_N"/>
</dbReference>
<proteinExistence type="predicted"/>